<protein>
    <submittedName>
        <fullName evidence="8">Cobalt-precorrin-4 C(11)-methyltransferase</fullName>
        <ecNumber evidence="8">2.1.1.271</ecNumber>
    </submittedName>
</protein>
<dbReference type="InterPro" id="IPR014776">
    <property type="entry name" value="4pyrrole_Mease_sub2"/>
</dbReference>
<dbReference type="CDD" id="cd11641">
    <property type="entry name" value="Precorrin-4_C11-MT"/>
    <property type="match status" value="1"/>
</dbReference>
<organism evidence="8">
    <name type="scientific">uncultured Rubrobacteraceae bacterium</name>
    <dbReference type="NCBI Taxonomy" id="349277"/>
    <lineage>
        <taxon>Bacteria</taxon>
        <taxon>Bacillati</taxon>
        <taxon>Actinomycetota</taxon>
        <taxon>Rubrobacteria</taxon>
        <taxon>Rubrobacterales</taxon>
        <taxon>Rubrobacteraceae</taxon>
        <taxon>environmental samples</taxon>
    </lineage>
</organism>
<evidence type="ECO:0000256" key="2">
    <source>
        <dbReference type="ARBA" id="ARBA00005879"/>
    </source>
</evidence>
<comment type="similarity">
    <text evidence="2">Belongs to the precorrin methyltransferase family.</text>
</comment>
<dbReference type="AlphaFoldDB" id="A0A6J4PZN2"/>
<feature type="domain" description="Tetrapyrrole methylase" evidence="7">
    <location>
        <begin position="3"/>
        <end position="210"/>
    </location>
</feature>
<dbReference type="Gene3D" id="3.40.1010.10">
    <property type="entry name" value="Cobalt-precorrin-4 Transmethylase, Domain 1"/>
    <property type="match status" value="1"/>
</dbReference>
<dbReference type="GO" id="GO:0009236">
    <property type="term" value="P:cobalamin biosynthetic process"/>
    <property type="evidence" value="ECO:0007669"/>
    <property type="project" value="UniProtKB-UniPathway"/>
</dbReference>
<dbReference type="NCBIfam" id="TIGR01465">
    <property type="entry name" value="cobM_cbiF"/>
    <property type="match status" value="1"/>
</dbReference>
<reference evidence="8" key="1">
    <citation type="submission" date="2020-02" db="EMBL/GenBank/DDBJ databases">
        <authorList>
            <person name="Meier V. D."/>
        </authorList>
    </citation>
    <scope>NUCLEOTIDE SEQUENCE</scope>
    <source>
        <strain evidence="8">AVDCRST_MAG55</strain>
    </source>
</reference>
<dbReference type="InterPro" id="IPR006362">
    <property type="entry name" value="Cbl_synth_CobM/CibF"/>
</dbReference>
<evidence type="ECO:0000256" key="5">
    <source>
        <dbReference type="ARBA" id="ARBA00022679"/>
    </source>
</evidence>
<accession>A0A6J4PZN2</accession>
<gene>
    <name evidence="8" type="ORF">AVDCRST_MAG55-2466</name>
</gene>
<dbReference type="InterPro" id="IPR050161">
    <property type="entry name" value="Siro_Cobalamin_biosynth"/>
</dbReference>
<dbReference type="PROSITE" id="PS00839">
    <property type="entry name" value="SUMT_1"/>
    <property type="match status" value="1"/>
</dbReference>
<dbReference type="UniPathway" id="UPA00148"/>
<evidence type="ECO:0000256" key="4">
    <source>
        <dbReference type="ARBA" id="ARBA00022603"/>
    </source>
</evidence>
<dbReference type="PANTHER" id="PTHR45790:SF4">
    <property type="entry name" value="COBALT-PRECORRIN-4 C(11)-METHYLTRANSFERASE"/>
    <property type="match status" value="1"/>
</dbReference>
<comment type="pathway">
    <text evidence="1">Cofactor biosynthesis; adenosylcobalamin biosynthesis.</text>
</comment>
<dbReference type="GO" id="GO:0032259">
    <property type="term" value="P:methylation"/>
    <property type="evidence" value="ECO:0007669"/>
    <property type="project" value="UniProtKB-KW"/>
</dbReference>
<evidence type="ECO:0000259" key="7">
    <source>
        <dbReference type="Pfam" id="PF00590"/>
    </source>
</evidence>
<dbReference type="Gene3D" id="3.30.950.10">
    <property type="entry name" value="Methyltransferase, Cobalt-precorrin-4 Transmethylase, Domain 2"/>
    <property type="match status" value="1"/>
</dbReference>
<keyword evidence="4 8" id="KW-0489">Methyltransferase</keyword>
<dbReference type="Pfam" id="PF00590">
    <property type="entry name" value="TP_methylase"/>
    <property type="match status" value="1"/>
</dbReference>
<dbReference type="SUPFAM" id="SSF53790">
    <property type="entry name" value="Tetrapyrrole methylase"/>
    <property type="match status" value="1"/>
</dbReference>
<name>A0A6J4PZN2_9ACTN</name>
<keyword evidence="6" id="KW-0949">S-adenosyl-L-methionine</keyword>
<dbReference type="PANTHER" id="PTHR45790">
    <property type="entry name" value="SIROHEME SYNTHASE-RELATED"/>
    <property type="match status" value="1"/>
</dbReference>
<evidence type="ECO:0000256" key="6">
    <source>
        <dbReference type="ARBA" id="ARBA00022691"/>
    </source>
</evidence>
<dbReference type="GO" id="GO:0046026">
    <property type="term" value="F:precorrin-4 C11-methyltransferase activity"/>
    <property type="evidence" value="ECO:0007669"/>
    <property type="project" value="InterPro"/>
</dbReference>
<dbReference type="InterPro" id="IPR014777">
    <property type="entry name" value="4pyrrole_Mease_sub1"/>
</dbReference>
<dbReference type="EMBL" id="CADCUZ010000118">
    <property type="protein sequence ID" value="CAA9428259.1"/>
    <property type="molecule type" value="Genomic_DNA"/>
</dbReference>
<proteinExistence type="inferred from homology"/>
<evidence type="ECO:0000256" key="3">
    <source>
        <dbReference type="ARBA" id="ARBA00022573"/>
    </source>
</evidence>
<keyword evidence="3" id="KW-0169">Cobalamin biosynthesis</keyword>
<dbReference type="EC" id="2.1.1.271" evidence="8"/>
<keyword evidence="5 8" id="KW-0808">Transferase</keyword>
<dbReference type="InterPro" id="IPR000878">
    <property type="entry name" value="4pyrrol_Mease"/>
</dbReference>
<dbReference type="InterPro" id="IPR003043">
    <property type="entry name" value="Uropor_MeTrfase_CS"/>
</dbReference>
<dbReference type="InterPro" id="IPR035996">
    <property type="entry name" value="4pyrrol_Methylase_sf"/>
</dbReference>
<evidence type="ECO:0000256" key="1">
    <source>
        <dbReference type="ARBA" id="ARBA00004953"/>
    </source>
</evidence>
<evidence type="ECO:0000313" key="8">
    <source>
        <dbReference type="EMBL" id="CAA9428259.1"/>
    </source>
</evidence>
<sequence length="258" mass="27526">MGKVWFIGAGPGSPDLLTIRGARLIGEAEVVIWARSLVHEGVLEHAAPDAEIFESTTLPLEGVRGLYERAAEEGLKVARVHSGDPSLYGAVLEQVELCEQLGLDWEIVPGVSSLGAAAAALGRELTVPEVSQSVILTRRASRTPMPDGEDIRGFAKHGTTMAIFLSAAKPRALQEDLLEGGYAPGTPCAVVYRASWPDEVVIECHLEDLAERIRAAGFTRQALILVGPGLGAGGTRSHLYSPGFSHMFRRAEPAEKEA</sequence>